<name>A0A937XAH2_UNCEI</name>
<feature type="non-terminal residue" evidence="2">
    <location>
        <position position="341"/>
    </location>
</feature>
<accession>A0A937XAH2</accession>
<evidence type="ECO:0000313" key="2">
    <source>
        <dbReference type="EMBL" id="MBM3318235.1"/>
    </source>
</evidence>
<organism evidence="2 3">
    <name type="scientific">Eiseniibacteriota bacterium</name>
    <dbReference type="NCBI Taxonomy" id="2212470"/>
    <lineage>
        <taxon>Bacteria</taxon>
        <taxon>Candidatus Eiseniibacteriota</taxon>
    </lineage>
</organism>
<comment type="caution">
    <text evidence="2">The sequence shown here is derived from an EMBL/GenBank/DDBJ whole genome shotgun (WGS) entry which is preliminary data.</text>
</comment>
<dbReference type="EMBL" id="VGIY01000298">
    <property type="protein sequence ID" value="MBM3318235.1"/>
    <property type="molecule type" value="Genomic_DNA"/>
</dbReference>
<dbReference type="AlphaFoldDB" id="A0A937XAH2"/>
<gene>
    <name evidence="2" type="ORF">FJY75_10345</name>
</gene>
<dbReference type="Proteomes" id="UP000748308">
    <property type="component" value="Unassembled WGS sequence"/>
</dbReference>
<evidence type="ECO:0000256" key="1">
    <source>
        <dbReference type="SAM" id="MobiDB-lite"/>
    </source>
</evidence>
<evidence type="ECO:0000313" key="3">
    <source>
        <dbReference type="Proteomes" id="UP000748308"/>
    </source>
</evidence>
<feature type="compositionally biased region" description="Pro residues" evidence="1">
    <location>
        <begin position="11"/>
        <end position="20"/>
    </location>
</feature>
<reference evidence="2" key="1">
    <citation type="submission" date="2019-03" db="EMBL/GenBank/DDBJ databases">
        <title>Lake Tanganyika Metagenome-Assembled Genomes (MAGs).</title>
        <authorList>
            <person name="Tran P."/>
        </authorList>
    </citation>
    <scope>NUCLEOTIDE SEQUENCE</scope>
    <source>
        <strain evidence="2">M_DeepCast_400m_m2_100</strain>
    </source>
</reference>
<proteinExistence type="predicted"/>
<feature type="region of interest" description="Disordered" evidence="1">
    <location>
        <begin position="1"/>
        <end position="24"/>
    </location>
</feature>
<sequence length="341" mass="37713">MKSPDRDGSQPPKPGAPSKPPTHRWAFAPRFRARAFGWRSQPAIQRVKEAVAEIRKVARRDPLLAAEGAVRFLEKVSPALQRVDSSSGAIGTAVNHAIVELAAVISQAPADRTTRERWLERLWQAHQDDDIPYIEILADCWGELCASPELASEWADRTKSVVEMMWGPLHRPGGHFHGLPACLSSLLAAGRHEELLTLIEKSPHFWWHDRKFGFRALAAMGRVDEAIAYAEATLAKDERPYAIARACEEVLLQAGRGAEAYGRYALLANQKTTNLATFRAIVKKYPHREKAAILSDLIDATPGEAGKWFAAAKDAGFLELAADLVQRSPCDPHTLNRAARD</sequence>
<protein>
    <submittedName>
        <fullName evidence="2">Uncharacterized protein</fullName>
    </submittedName>
</protein>